<dbReference type="Pfam" id="PF05380">
    <property type="entry name" value="Peptidase_A17"/>
    <property type="match status" value="1"/>
</dbReference>
<sequence length="113" mass="12947">MGINLCEFMSNHNTVFDAISEKDRMKATCSTVKLLGLKWDTEMDILTVPIKSISKEVASKRTALKAMASTFDPLGLLTPLFIRLKMFIQVLWINKYDWETHLTKLLQQDIKPS</sequence>
<name>A0AAN8IQL1_TRICO</name>
<organism evidence="1 2">
    <name type="scientific">Trichostrongylus colubriformis</name>
    <name type="common">Black scour worm</name>
    <dbReference type="NCBI Taxonomy" id="6319"/>
    <lineage>
        <taxon>Eukaryota</taxon>
        <taxon>Metazoa</taxon>
        <taxon>Ecdysozoa</taxon>
        <taxon>Nematoda</taxon>
        <taxon>Chromadorea</taxon>
        <taxon>Rhabditida</taxon>
        <taxon>Rhabditina</taxon>
        <taxon>Rhabditomorpha</taxon>
        <taxon>Strongyloidea</taxon>
        <taxon>Trichostrongylidae</taxon>
        <taxon>Trichostrongylus</taxon>
    </lineage>
</organism>
<gene>
    <name evidence="1" type="ORF">GCK32_022770</name>
</gene>
<comment type="caution">
    <text evidence="1">The sequence shown here is derived from an EMBL/GenBank/DDBJ whole genome shotgun (WGS) entry which is preliminary data.</text>
</comment>
<dbReference type="InterPro" id="IPR008042">
    <property type="entry name" value="Retrotrans_Pao"/>
</dbReference>
<dbReference type="PANTHER" id="PTHR47331">
    <property type="entry name" value="PHD-TYPE DOMAIN-CONTAINING PROTEIN"/>
    <property type="match status" value="1"/>
</dbReference>
<keyword evidence="2" id="KW-1185">Reference proteome</keyword>
<dbReference type="EMBL" id="WIXE01004313">
    <property type="protein sequence ID" value="KAK5983159.1"/>
    <property type="molecule type" value="Genomic_DNA"/>
</dbReference>
<accession>A0AAN8IQL1</accession>
<proteinExistence type="predicted"/>
<reference evidence="1 2" key="1">
    <citation type="submission" date="2019-10" db="EMBL/GenBank/DDBJ databases">
        <title>Assembly and Annotation for the nematode Trichostrongylus colubriformis.</title>
        <authorList>
            <person name="Martin J."/>
        </authorList>
    </citation>
    <scope>NUCLEOTIDE SEQUENCE [LARGE SCALE GENOMIC DNA]</scope>
    <source>
        <strain evidence="1">G859</strain>
        <tissue evidence="1">Whole worm</tissue>
    </source>
</reference>
<dbReference type="Proteomes" id="UP001331761">
    <property type="component" value="Unassembled WGS sequence"/>
</dbReference>
<evidence type="ECO:0000313" key="1">
    <source>
        <dbReference type="EMBL" id="KAK5983159.1"/>
    </source>
</evidence>
<protein>
    <submittedName>
        <fullName evidence="1">Uncharacterized protein</fullName>
    </submittedName>
</protein>
<evidence type="ECO:0000313" key="2">
    <source>
        <dbReference type="Proteomes" id="UP001331761"/>
    </source>
</evidence>
<dbReference type="AlphaFoldDB" id="A0AAN8IQL1"/>